<comment type="similarity">
    <text evidence="2">Belongs to the unc-50 family.</text>
</comment>
<feature type="region of interest" description="Disordered" evidence="6">
    <location>
        <begin position="1"/>
        <end position="22"/>
    </location>
</feature>
<dbReference type="PANTHER" id="PTHR12841">
    <property type="entry name" value="PROTEIN UNC-50 HOMOLOG"/>
    <property type="match status" value="1"/>
</dbReference>
<proteinExistence type="inferred from homology"/>
<keyword evidence="8" id="KW-1185">Reference proteome</keyword>
<dbReference type="KEGG" id="foc:113211642"/>
<evidence type="ECO:0000256" key="4">
    <source>
        <dbReference type="ARBA" id="ARBA00022989"/>
    </source>
</evidence>
<dbReference type="Proteomes" id="UP000504606">
    <property type="component" value="Unplaced"/>
</dbReference>
<feature type="transmembrane region" description="Helical" evidence="7">
    <location>
        <begin position="97"/>
        <end position="120"/>
    </location>
</feature>
<dbReference type="Pfam" id="PF05216">
    <property type="entry name" value="UNC-50"/>
    <property type="match status" value="1"/>
</dbReference>
<reference evidence="9" key="2">
    <citation type="submission" date="2025-08" db="UniProtKB">
        <authorList>
            <consortium name="RefSeq"/>
        </authorList>
    </citation>
    <scope>IDENTIFICATION</scope>
    <source>
        <tissue evidence="9">Whole organism</tissue>
    </source>
</reference>
<dbReference type="InterPro" id="IPR007881">
    <property type="entry name" value="UNC-50"/>
</dbReference>
<organism evidence="8 9">
    <name type="scientific">Frankliniella occidentalis</name>
    <name type="common">Western flower thrips</name>
    <name type="synonym">Euthrips occidentalis</name>
    <dbReference type="NCBI Taxonomy" id="133901"/>
    <lineage>
        <taxon>Eukaryota</taxon>
        <taxon>Metazoa</taxon>
        <taxon>Ecdysozoa</taxon>
        <taxon>Arthropoda</taxon>
        <taxon>Hexapoda</taxon>
        <taxon>Insecta</taxon>
        <taxon>Pterygota</taxon>
        <taxon>Neoptera</taxon>
        <taxon>Paraneoptera</taxon>
        <taxon>Thysanoptera</taxon>
        <taxon>Terebrantia</taxon>
        <taxon>Thripoidea</taxon>
        <taxon>Thripidae</taxon>
        <taxon>Frankliniella</taxon>
    </lineage>
</organism>
<evidence type="ECO:0000313" key="8">
    <source>
        <dbReference type="Proteomes" id="UP000504606"/>
    </source>
</evidence>
<sequence length="272" mass="32004">MNLNKFQTSPPRSPTLSTSSFRAGSPLPAPAVYRQDCMSAAAKRYKYLRRLVKFQQMDFEFALWQMWYLFVAPQKVYRNFHYRKETKSQFARDDPAFLVLFCLFLCVSSMWFTYGVLGLLLKDFFKLLLYVIFVDCIGVGLITATFFWFVTNRYLRRDSCEDQDVEWGYAFDVHLNAFFPLLVILHGFQLFLLLAPFSGELFIMRFLCNTLWLIALGYYIYINFLGYSCLPILHKTHVLLYPMTALFVVYVVSITIGWNMSTSFINFYKARV</sequence>
<feature type="transmembrane region" description="Helical" evidence="7">
    <location>
        <begin position="239"/>
        <end position="261"/>
    </location>
</feature>
<dbReference type="CTD" id="25972"/>
<keyword evidence="5 7" id="KW-0472">Membrane</keyword>
<comment type="subcellular location">
    <subcellularLocation>
        <location evidence="1">Membrane</location>
        <topology evidence="1">Multi-pass membrane protein</topology>
    </subcellularLocation>
</comment>
<evidence type="ECO:0000313" key="9">
    <source>
        <dbReference type="RefSeq" id="XP_052121477.1"/>
    </source>
</evidence>
<name>A0A6J1SYG0_FRAOC</name>
<dbReference type="GO" id="GO:0000139">
    <property type="term" value="C:Golgi membrane"/>
    <property type="evidence" value="ECO:0007669"/>
    <property type="project" value="TreeGrafter"/>
</dbReference>
<accession>A0A6J1SYG0</accession>
<evidence type="ECO:0000256" key="6">
    <source>
        <dbReference type="SAM" id="MobiDB-lite"/>
    </source>
</evidence>
<gene>
    <name evidence="9" type="primary">LOC113211642</name>
</gene>
<dbReference type="PANTHER" id="PTHR12841:SF6">
    <property type="entry name" value="PROTEIN UNC-50 HOMOLOG"/>
    <property type="match status" value="1"/>
</dbReference>
<evidence type="ECO:0000256" key="1">
    <source>
        <dbReference type="ARBA" id="ARBA00004141"/>
    </source>
</evidence>
<keyword evidence="3 7" id="KW-0812">Transmembrane</keyword>
<feature type="transmembrane region" description="Helical" evidence="7">
    <location>
        <begin position="127"/>
        <end position="149"/>
    </location>
</feature>
<feature type="transmembrane region" description="Helical" evidence="7">
    <location>
        <begin position="177"/>
        <end position="199"/>
    </location>
</feature>
<dbReference type="RefSeq" id="XP_052121477.1">
    <property type="nucleotide sequence ID" value="XM_052265517.1"/>
</dbReference>
<feature type="compositionally biased region" description="Low complexity" evidence="6">
    <location>
        <begin position="8"/>
        <end position="20"/>
    </location>
</feature>
<keyword evidence="4 7" id="KW-1133">Transmembrane helix</keyword>
<evidence type="ECO:0000256" key="5">
    <source>
        <dbReference type="ARBA" id="ARBA00023136"/>
    </source>
</evidence>
<evidence type="ECO:0000256" key="3">
    <source>
        <dbReference type="ARBA" id="ARBA00022692"/>
    </source>
</evidence>
<feature type="transmembrane region" description="Helical" evidence="7">
    <location>
        <begin position="211"/>
        <end position="233"/>
    </location>
</feature>
<reference evidence="9" key="1">
    <citation type="journal article" date="2018" name="Proc. Natl. Acad. Sci. U.S.A.">
        <title>Phylogenomics and the evolution of hemipteroid insects.</title>
        <authorList>
            <person name="Johnson K.P."/>
            <person name="Dietrich C.H."/>
            <person name="Friedrich F."/>
            <person name="Beutel R.G."/>
            <person name="Wipfler B."/>
            <person name="Peters R.S."/>
            <person name="Allen J.M."/>
            <person name="Petersen M."/>
            <person name="Donath A."/>
            <person name="Walden K.K."/>
            <person name="Kozlov A.M."/>
            <person name="Podsiadlowski L."/>
            <person name="Mayer C."/>
            <person name="Meusemann K."/>
            <person name="Vasilikopoulos A."/>
            <person name="Waterhouse R.M."/>
            <person name="Cameron S.L."/>
            <person name="Weirauch C."/>
            <person name="Swanson D.R."/>
            <person name="Percy D.M."/>
            <person name="Hardy N.B."/>
            <person name="Terry I."/>
            <person name="Liu S."/>
            <person name="Zhou X."/>
            <person name="Misof B."/>
            <person name="Robertson H.M."/>
            <person name="Yoshizawa K."/>
        </authorList>
    </citation>
    <scope>NUCLEOTIDE SEQUENCE</scope>
    <source>
        <tissue evidence="9">Whole organism</tissue>
    </source>
</reference>
<dbReference type="GeneID" id="113211642"/>
<evidence type="ECO:0000256" key="7">
    <source>
        <dbReference type="SAM" id="Phobius"/>
    </source>
</evidence>
<protein>
    <submittedName>
        <fullName evidence="9">Protein unc-50 homolog</fullName>
    </submittedName>
</protein>
<evidence type="ECO:0000256" key="2">
    <source>
        <dbReference type="ARBA" id="ARBA00006293"/>
    </source>
</evidence>
<dbReference type="AlphaFoldDB" id="A0A6J1SYG0"/>
<dbReference type="OrthoDB" id="10027013at2759"/>